<dbReference type="Proteomes" id="UP000320623">
    <property type="component" value="Unassembled WGS sequence"/>
</dbReference>
<evidence type="ECO:0000313" key="1">
    <source>
        <dbReference type="EMBL" id="CUU02973.1"/>
    </source>
</evidence>
<dbReference type="OrthoDB" id="9794613at2"/>
<organism evidence="1 2">
    <name type="scientific">Candidatus Thermokryptus mobilis</name>
    <dbReference type="NCBI Taxonomy" id="1643428"/>
    <lineage>
        <taxon>Bacteria</taxon>
        <taxon>Pseudomonadati</taxon>
        <taxon>Candidatus Kryptoniota</taxon>
        <taxon>Candidatus Thermokryptus</taxon>
    </lineage>
</organism>
<dbReference type="Pfam" id="PF20393">
    <property type="entry name" value="Pro_CA_2"/>
    <property type="match status" value="1"/>
</dbReference>
<dbReference type="InterPro" id="IPR046871">
    <property type="entry name" value="Pro_CA_2"/>
</dbReference>
<protein>
    <recommendedName>
        <fullName evidence="3">Carbonic anhydrase</fullName>
    </recommendedName>
</protein>
<name>A0A0S4MZK4_9BACT</name>
<keyword evidence="2" id="KW-1185">Reference proteome</keyword>
<gene>
    <name evidence="1" type="ORF">JGI1_00640</name>
</gene>
<dbReference type="AlphaFoldDB" id="A0A0S4MZK4"/>
<proteinExistence type="predicted"/>
<evidence type="ECO:0000313" key="2">
    <source>
        <dbReference type="Proteomes" id="UP000320623"/>
    </source>
</evidence>
<dbReference type="RefSeq" id="WP_140944425.1">
    <property type="nucleotide sequence ID" value="NZ_FAOO01000003.1"/>
</dbReference>
<dbReference type="STRING" id="1643428.GCA_001442855_00623"/>
<sequence>MPKFITCINCIDGRTQLPVIEFLKQKYDADFVDLITFPGADGVLARGESKAVEMIKKNVETSVRAHSSNLIAIVGHFDCAGNPVDEKTHIENIKSCVEKISSWGLGLEVIGLWVDSSWDVVQVK</sequence>
<dbReference type="EMBL" id="FAOO01000003">
    <property type="protein sequence ID" value="CUU02973.1"/>
    <property type="molecule type" value="Genomic_DNA"/>
</dbReference>
<reference evidence="2" key="1">
    <citation type="submission" date="2015-11" db="EMBL/GenBank/DDBJ databases">
        <authorList>
            <person name="Varghese N."/>
        </authorList>
    </citation>
    <scope>NUCLEOTIDE SEQUENCE [LARGE SCALE GENOMIC DNA]</scope>
</reference>
<accession>A0A0S4MZK4</accession>
<evidence type="ECO:0008006" key="3">
    <source>
        <dbReference type="Google" id="ProtNLM"/>
    </source>
</evidence>